<proteinExistence type="predicted"/>
<dbReference type="PANTHER" id="PTHR30189">
    <property type="entry name" value="LPS-ASSEMBLY PROTEIN"/>
    <property type="match status" value="1"/>
</dbReference>
<organism evidence="2 3">
    <name type="scientific">Persephonella atlantica</name>
    <dbReference type="NCBI Taxonomy" id="2699429"/>
    <lineage>
        <taxon>Bacteria</taxon>
        <taxon>Pseudomonadati</taxon>
        <taxon>Aquificota</taxon>
        <taxon>Aquificia</taxon>
        <taxon>Aquificales</taxon>
        <taxon>Hydrogenothermaceae</taxon>
        <taxon>Persephonella</taxon>
    </lineage>
</organism>
<dbReference type="Pfam" id="PF04453">
    <property type="entry name" value="LptD"/>
    <property type="match status" value="1"/>
</dbReference>
<dbReference type="InterPro" id="IPR007543">
    <property type="entry name" value="LptD_C"/>
</dbReference>
<dbReference type="RefSeq" id="WP_200674422.1">
    <property type="nucleotide sequence ID" value="NZ_JAACYA010000002.1"/>
</dbReference>
<reference evidence="2 3" key="1">
    <citation type="journal article" date="2021" name="Syst. Appl. Microbiol.">
        <title>Persephonella atlantica sp. nov.: How to adapt to physico-chemical gradients in high temperature hydrothermal habitats.</title>
        <authorList>
            <person name="Francois D.X."/>
            <person name="Godfroy A."/>
            <person name="Mathien C."/>
            <person name="Aube J."/>
            <person name="Cathalot C."/>
            <person name="Lesongeur F."/>
            <person name="L'Haridon S."/>
            <person name="Philippon X."/>
            <person name="Roussel E.G."/>
        </authorList>
    </citation>
    <scope>NUCLEOTIDE SEQUENCE [LARGE SCALE GENOMIC DNA]</scope>
    <source>
        <strain evidence="2 3">MO1340</strain>
    </source>
</reference>
<evidence type="ECO:0000259" key="1">
    <source>
        <dbReference type="Pfam" id="PF04453"/>
    </source>
</evidence>
<sequence>MKKIIIPVFCILILIGFSYSKAPVSIEAESIKKVSETTVVAEGSVIVKYKGEVLKADKIIYDKKNKKIFMEGNIKIKTERYNLTADKGWIDEKGANGEFYRVTGVIEKYYYIKAEKIKKFGNRYYFYNGEISTCSFDQYDWYIKTKKGVLIKDDSIKLYNVSLKFCGVPVFFTPFFSYPATNRKTGFLFPEIGTDSYNDFKYTQPFFLVLTRHSDMTLTFDYRNQQGKGIDVEYRNRLSTDSYYTGSFTVFTENSGGKWWQNRIYPPLKNRWRIYGKSDVHREDFDLSFIYDIPSDPYFFEDIYNATQLRYQSYTKTQLIGLLDKKYFTFELNFDFLYDLTKDNNEQTLQRLPELRFYLKKSKIFKNFPLYIDFLSVNTNFYREKGTSGFRSDNTVNIELYSYLKGISNLIRFSPRGTWYYITSGFKKDRSPTRNIFSIEDRLRYTFIRNYSSFLHSVIPEVRFTRITKVNQENLPSFDKEDRIKDAKDIDFSLFNILNFSNNNFLSWEISTGYTLNNYYYLGNNRLDGHKKPVKNRFYFQINGFYGENTLYYDFYFNQIVRSITTFTIPVTSWFTYSISHSFDKGLFEGSTTINQINQTARLYYRNISFSFSVLSNIKQGYIQRKSARFTLNRKCWNLRVTYSEDFNIITGKTFRSIYVYINILKTDIKLPFVSRTL</sequence>
<protein>
    <submittedName>
        <fullName evidence="2">LPS-assembly protein LptD</fullName>
    </submittedName>
</protein>
<feature type="domain" description="LptD C-terminal" evidence="1">
    <location>
        <begin position="275"/>
        <end position="602"/>
    </location>
</feature>
<gene>
    <name evidence="2" type="ORF">GWK41_08090</name>
</gene>
<evidence type="ECO:0000313" key="2">
    <source>
        <dbReference type="EMBL" id="MBK3333027.1"/>
    </source>
</evidence>
<name>A0ABS1GJW5_9AQUI</name>
<evidence type="ECO:0000313" key="3">
    <source>
        <dbReference type="Proteomes" id="UP000772812"/>
    </source>
</evidence>
<dbReference type="InterPro" id="IPR050218">
    <property type="entry name" value="LptD"/>
</dbReference>
<dbReference type="Proteomes" id="UP000772812">
    <property type="component" value="Unassembled WGS sequence"/>
</dbReference>
<accession>A0ABS1GJW5</accession>
<dbReference type="PANTHER" id="PTHR30189:SF1">
    <property type="entry name" value="LPS-ASSEMBLY PROTEIN LPTD"/>
    <property type="match status" value="1"/>
</dbReference>
<dbReference type="EMBL" id="JAACYA010000002">
    <property type="protein sequence ID" value="MBK3333027.1"/>
    <property type="molecule type" value="Genomic_DNA"/>
</dbReference>
<keyword evidence="3" id="KW-1185">Reference proteome</keyword>
<comment type="caution">
    <text evidence="2">The sequence shown here is derived from an EMBL/GenBank/DDBJ whole genome shotgun (WGS) entry which is preliminary data.</text>
</comment>